<dbReference type="InterPro" id="IPR005849">
    <property type="entry name" value="GalP_Utransf_N"/>
</dbReference>
<name>A0ABD3M349_EUCGL</name>
<accession>A0ABD3M349</accession>
<dbReference type="InterPro" id="IPR053177">
    <property type="entry name" value="ADP-glucose_phosphorylase"/>
</dbReference>
<sequence length="246" mass="27310">MCAPQIFRVPPDPSFDWKIWVIEILYPALDKILKDADFDFDFGGGSSDADVLRGFGFHDVVIKTPDHSVHLCNLSPREVGDVILAYKKRIEQPLTFDSIKYVQVFKNHGASAGASLSHSHSQIIALPIVPSNVSARIECLREHFDQTGKCCLCEVPSNELLIDESAHFVSFVPFSASSSFEIWIVPRDHSPHFHELDDNNVGQIVSFQCSCALVNLTFFSCDFVGLKVPNTARCIVIASSDKVTLI</sequence>
<protein>
    <recommendedName>
        <fullName evidence="4">Galactose-1-phosphate uridyl transferase N-terminal domain-containing protein</fullName>
    </recommendedName>
</protein>
<evidence type="ECO:0000313" key="5">
    <source>
        <dbReference type="EMBL" id="KAL3754965.1"/>
    </source>
</evidence>
<dbReference type="InterPro" id="IPR036265">
    <property type="entry name" value="HIT-like_sf"/>
</dbReference>
<dbReference type="SUPFAM" id="SSF54197">
    <property type="entry name" value="HIT-like"/>
    <property type="match status" value="2"/>
</dbReference>
<evidence type="ECO:0000259" key="4">
    <source>
        <dbReference type="Pfam" id="PF01087"/>
    </source>
</evidence>
<keyword evidence="1" id="KW-0808">Transferase</keyword>
<keyword evidence="2" id="KW-0548">Nucleotidyltransferase</keyword>
<dbReference type="Pfam" id="PF01087">
    <property type="entry name" value="GalP_UDP_transf"/>
    <property type="match status" value="1"/>
</dbReference>
<dbReference type="PANTHER" id="PTHR42763:SF2">
    <property type="entry name" value="ADP-GLUCOSE PHOSPHORYLASE"/>
    <property type="match status" value="1"/>
</dbReference>
<dbReference type="EMBL" id="JBJKBG010000001">
    <property type="protein sequence ID" value="KAL3754965.1"/>
    <property type="molecule type" value="Genomic_DNA"/>
</dbReference>
<keyword evidence="3" id="KW-0119">Carbohydrate metabolism</keyword>
<evidence type="ECO:0000313" key="6">
    <source>
        <dbReference type="Proteomes" id="UP001634007"/>
    </source>
</evidence>
<dbReference type="PANTHER" id="PTHR42763">
    <property type="entry name" value="ADP-GLUCOSE PHOSPHORYLASE"/>
    <property type="match status" value="1"/>
</dbReference>
<evidence type="ECO:0000256" key="3">
    <source>
        <dbReference type="ARBA" id="ARBA00023277"/>
    </source>
</evidence>
<evidence type="ECO:0000256" key="2">
    <source>
        <dbReference type="ARBA" id="ARBA00022695"/>
    </source>
</evidence>
<comment type="caution">
    <text evidence="5">The sequence shown here is derived from an EMBL/GenBank/DDBJ whole genome shotgun (WGS) entry which is preliminary data.</text>
</comment>
<dbReference type="Proteomes" id="UP001634007">
    <property type="component" value="Unassembled WGS sequence"/>
</dbReference>
<evidence type="ECO:0000256" key="1">
    <source>
        <dbReference type="ARBA" id="ARBA00022679"/>
    </source>
</evidence>
<organism evidence="5 6">
    <name type="scientific">Eucalyptus globulus</name>
    <name type="common">Tasmanian blue gum</name>
    <dbReference type="NCBI Taxonomy" id="34317"/>
    <lineage>
        <taxon>Eukaryota</taxon>
        <taxon>Viridiplantae</taxon>
        <taxon>Streptophyta</taxon>
        <taxon>Embryophyta</taxon>
        <taxon>Tracheophyta</taxon>
        <taxon>Spermatophyta</taxon>
        <taxon>Magnoliopsida</taxon>
        <taxon>eudicotyledons</taxon>
        <taxon>Gunneridae</taxon>
        <taxon>Pentapetalae</taxon>
        <taxon>rosids</taxon>
        <taxon>malvids</taxon>
        <taxon>Myrtales</taxon>
        <taxon>Myrtaceae</taxon>
        <taxon>Myrtoideae</taxon>
        <taxon>Eucalypteae</taxon>
        <taxon>Eucalyptus</taxon>
    </lineage>
</organism>
<feature type="domain" description="Galactose-1-phosphate uridyl transferase N-terminal" evidence="4">
    <location>
        <begin position="56"/>
        <end position="130"/>
    </location>
</feature>
<dbReference type="Gene3D" id="3.30.428.10">
    <property type="entry name" value="HIT-like"/>
    <property type="match status" value="2"/>
</dbReference>
<keyword evidence="6" id="KW-1185">Reference proteome</keyword>
<reference evidence="5 6" key="1">
    <citation type="submission" date="2024-11" db="EMBL/GenBank/DDBJ databases">
        <title>Chromosome-level genome assembly of Eucalyptus globulus Labill. provides insights into its genome evolution.</title>
        <authorList>
            <person name="Li X."/>
        </authorList>
    </citation>
    <scope>NUCLEOTIDE SEQUENCE [LARGE SCALE GENOMIC DNA]</scope>
    <source>
        <strain evidence="5">CL2024</strain>
        <tissue evidence="5">Fresh tender leaves</tissue>
    </source>
</reference>
<proteinExistence type="predicted"/>
<gene>
    <name evidence="5" type="ORF">ACJRO7_002102</name>
</gene>
<dbReference type="GO" id="GO:0016779">
    <property type="term" value="F:nucleotidyltransferase activity"/>
    <property type="evidence" value="ECO:0007669"/>
    <property type="project" value="UniProtKB-KW"/>
</dbReference>
<dbReference type="AlphaFoldDB" id="A0ABD3M349"/>